<gene>
    <name evidence="2" type="ORF">EJ08DRAFT_699644</name>
</gene>
<feature type="region of interest" description="Disordered" evidence="1">
    <location>
        <begin position="287"/>
        <end position="320"/>
    </location>
</feature>
<dbReference type="OrthoDB" id="3828950at2759"/>
<feature type="compositionally biased region" description="Basic and acidic residues" evidence="1">
    <location>
        <begin position="79"/>
        <end position="91"/>
    </location>
</feature>
<dbReference type="Proteomes" id="UP000800235">
    <property type="component" value="Unassembled WGS sequence"/>
</dbReference>
<feature type="compositionally biased region" description="Acidic residues" evidence="1">
    <location>
        <begin position="429"/>
        <end position="439"/>
    </location>
</feature>
<evidence type="ECO:0000313" key="2">
    <source>
        <dbReference type="EMBL" id="KAF2427419.1"/>
    </source>
</evidence>
<proteinExistence type="predicted"/>
<dbReference type="AlphaFoldDB" id="A0A9P4NLQ9"/>
<dbReference type="EMBL" id="MU007060">
    <property type="protein sequence ID" value="KAF2427419.1"/>
    <property type="molecule type" value="Genomic_DNA"/>
</dbReference>
<keyword evidence="3" id="KW-1185">Reference proteome</keyword>
<comment type="caution">
    <text evidence="2">The sequence shown here is derived from an EMBL/GenBank/DDBJ whole genome shotgun (WGS) entry which is preliminary data.</text>
</comment>
<sequence>MSASQDWRSDTIKRLEEKMVALQENMKTINDECTDKIYIALDSGLEDEIEALFEQHTQTMESLQRKSDSMKHLILRYREEGRPEGISREGSTDPQSVGTSQRPRAASTAGRRSVRHNVALTQTQRISSTVQASVDAEHDYPFETRIVEGVMLVVACPIIVLHPEDGWVELHCEICHGNATGRPRAFLTGVRGFKNNMRQKHRDVFDVENPELFNTANELIITKEYVLQTYVRTTLSVRAIDGLVKDIKAGKEPVEIRVCTFDVLRDDQNSRHRTTTETLTTAGRLSVHRHPSPFSADETLQSAVAQDDQEHPFPPASDKDIKDLVIDKHPQYGYVELRCPECGANEMKPHPAIFPGPVKEATVWARCARVLSAAQLRQLEANDTRQSMSNVSRLPTVSALGNAGAPFIPTETYYDDDEDQLVIEDDPSDTVENQEEDEYSVGQPAGLLGRKRKLSSTAEHASPRKTSHPNPVFPTQPAMPLRLDDSASPIRRTSWRDAFEQPARKHSSSPDTADRSFFHPSTRLPVDFSRFCPCTLSGHICFANPPCTKAKICLKPDCSGIPKCLKFHSIAPTCSILAREGDCHCDNRIGHEFPQLRLNIFRFHNHRHDHR</sequence>
<feature type="compositionally biased region" description="Polar residues" evidence="1">
    <location>
        <begin position="92"/>
        <end position="102"/>
    </location>
</feature>
<protein>
    <submittedName>
        <fullName evidence="2">Uncharacterized protein</fullName>
    </submittedName>
</protein>
<feature type="region of interest" description="Disordered" evidence="1">
    <location>
        <begin position="79"/>
        <end position="114"/>
    </location>
</feature>
<reference evidence="2" key="1">
    <citation type="journal article" date="2020" name="Stud. Mycol.">
        <title>101 Dothideomycetes genomes: a test case for predicting lifestyles and emergence of pathogens.</title>
        <authorList>
            <person name="Haridas S."/>
            <person name="Albert R."/>
            <person name="Binder M."/>
            <person name="Bloem J."/>
            <person name="Labutti K."/>
            <person name="Salamov A."/>
            <person name="Andreopoulos B."/>
            <person name="Baker S."/>
            <person name="Barry K."/>
            <person name="Bills G."/>
            <person name="Bluhm B."/>
            <person name="Cannon C."/>
            <person name="Castanera R."/>
            <person name="Culley D."/>
            <person name="Daum C."/>
            <person name="Ezra D."/>
            <person name="Gonzalez J."/>
            <person name="Henrissat B."/>
            <person name="Kuo A."/>
            <person name="Liang C."/>
            <person name="Lipzen A."/>
            <person name="Lutzoni F."/>
            <person name="Magnuson J."/>
            <person name="Mondo S."/>
            <person name="Nolan M."/>
            <person name="Ohm R."/>
            <person name="Pangilinan J."/>
            <person name="Park H.-J."/>
            <person name="Ramirez L."/>
            <person name="Alfaro M."/>
            <person name="Sun H."/>
            <person name="Tritt A."/>
            <person name="Yoshinaga Y."/>
            <person name="Zwiers L.-H."/>
            <person name="Turgeon B."/>
            <person name="Goodwin S."/>
            <person name="Spatafora J."/>
            <person name="Crous P."/>
            <person name="Grigoriev I."/>
        </authorList>
    </citation>
    <scope>NUCLEOTIDE SEQUENCE</scope>
    <source>
        <strain evidence="2">CBS 130266</strain>
    </source>
</reference>
<organism evidence="2 3">
    <name type="scientific">Tothia fuscella</name>
    <dbReference type="NCBI Taxonomy" id="1048955"/>
    <lineage>
        <taxon>Eukaryota</taxon>
        <taxon>Fungi</taxon>
        <taxon>Dikarya</taxon>
        <taxon>Ascomycota</taxon>
        <taxon>Pezizomycotina</taxon>
        <taxon>Dothideomycetes</taxon>
        <taxon>Pleosporomycetidae</taxon>
        <taxon>Venturiales</taxon>
        <taxon>Cylindrosympodiaceae</taxon>
        <taxon>Tothia</taxon>
    </lineage>
</organism>
<name>A0A9P4NLQ9_9PEZI</name>
<evidence type="ECO:0000256" key="1">
    <source>
        <dbReference type="SAM" id="MobiDB-lite"/>
    </source>
</evidence>
<feature type="region of interest" description="Disordered" evidence="1">
    <location>
        <begin position="495"/>
        <end position="516"/>
    </location>
</feature>
<feature type="region of interest" description="Disordered" evidence="1">
    <location>
        <begin position="429"/>
        <end position="483"/>
    </location>
</feature>
<evidence type="ECO:0000313" key="3">
    <source>
        <dbReference type="Proteomes" id="UP000800235"/>
    </source>
</evidence>
<accession>A0A9P4NLQ9</accession>